<evidence type="ECO:0000256" key="2">
    <source>
        <dbReference type="ARBA" id="ARBA00022679"/>
    </source>
</evidence>
<comment type="caution">
    <text evidence="3">The sequence shown here is derived from an EMBL/GenBank/DDBJ whole genome shotgun (WGS) entry which is preliminary data.</text>
</comment>
<dbReference type="GO" id="GO:0009244">
    <property type="term" value="P:lipopolysaccharide core region biosynthetic process"/>
    <property type="evidence" value="ECO:0007669"/>
    <property type="project" value="TreeGrafter"/>
</dbReference>
<keyword evidence="2 3" id="KW-0808">Transferase</keyword>
<dbReference type="Pfam" id="PF01075">
    <property type="entry name" value="Glyco_transf_9"/>
    <property type="match status" value="1"/>
</dbReference>
<dbReference type="AlphaFoldDB" id="A0A395LYH9"/>
<organism evidence="3 4">
    <name type="scientific">Candidatus Thermochlorobacter aerophilus</name>
    <dbReference type="NCBI Taxonomy" id="1868324"/>
    <lineage>
        <taxon>Bacteria</taxon>
        <taxon>Pseudomonadati</taxon>
        <taxon>Chlorobiota</taxon>
        <taxon>Chlorobiia</taxon>
        <taxon>Chlorobiales</taxon>
        <taxon>Candidatus Thermochlorobacteriaceae</taxon>
        <taxon>Candidatus Thermochlorobacter</taxon>
    </lineage>
</organism>
<dbReference type="InterPro" id="IPR002201">
    <property type="entry name" value="Glyco_trans_9"/>
</dbReference>
<gene>
    <name evidence="3" type="ORF">D0433_10145</name>
</gene>
<dbReference type="EMBL" id="PHFL01000061">
    <property type="protein sequence ID" value="RFM23583.1"/>
    <property type="molecule type" value="Genomic_DNA"/>
</dbReference>
<protein>
    <submittedName>
        <fullName evidence="3">Lipopolysaccharide heptosyltransferase family protein</fullName>
    </submittedName>
</protein>
<dbReference type="PANTHER" id="PTHR30160:SF1">
    <property type="entry name" value="LIPOPOLYSACCHARIDE 1,2-N-ACETYLGLUCOSAMINETRANSFERASE-RELATED"/>
    <property type="match status" value="1"/>
</dbReference>
<dbReference type="Gene3D" id="3.40.50.2000">
    <property type="entry name" value="Glycogen Phosphorylase B"/>
    <property type="match status" value="2"/>
</dbReference>
<dbReference type="GO" id="GO:0008713">
    <property type="term" value="F:ADP-heptose-lipopolysaccharide heptosyltransferase activity"/>
    <property type="evidence" value="ECO:0007669"/>
    <property type="project" value="TreeGrafter"/>
</dbReference>
<evidence type="ECO:0000313" key="4">
    <source>
        <dbReference type="Proteomes" id="UP000266389"/>
    </source>
</evidence>
<dbReference type="InterPro" id="IPR051199">
    <property type="entry name" value="LPS_LOS_Heptosyltrfase"/>
</dbReference>
<accession>A0A395LYH9</accession>
<name>A0A395LYH9_9BACT</name>
<evidence type="ECO:0000256" key="1">
    <source>
        <dbReference type="ARBA" id="ARBA00022676"/>
    </source>
</evidence>
<dbReference type="SUPFAM" id="SSF53756">
    <property type="entry name" value="UDP-Glycosyltransferase/glycogen phosphorylase"/>
    <property type="match status" value="1"/>
</dbReference>
<dbReference type="PANTHER" id="PTHR30160">
    <property type="entry name" value="TETRAACYLDISACCHARIDE 4'-KINASE-RELATED"/>
    <property type="match status" value="1"/>
</dbReference>
<reference evidence="3 4" key="1">
    <citation type="journal article" date="2011" name="ISME J.">
        <title>Community ecology of hot spring cyanobacterial mats: predominant populations and their functional potential.</title>
        <authorList>
            <person name="Klatt C.G."/>
            <person name="Wood J.M."/>
            <person name="Rusch D.B."/>
            <person name="Bateson M.M."/>
            <person name="Hamamura N."/>
            <person name="Heidelberg J.F."/>
            <person name="Grossman A.R."/>
            <person name="Bhaya D."/>
            <person name="Cohan F.M."/>
            <person name="Kuhl M."/>
            <person name="Bryant D.A."/>
            <person name="Ward D.M."/>
        </authorList>
    </citation>
    <scope>NUCLEOTIDE SEQUENCE [LARGE SCALE GENOMIC DNA]</scope>
    <source>
        <strain evidence="3">OS</strain>
    </source>
</reference>
<dbReference type="Proteomes" id="UP000266389">
    <property type="component" value="Unassembled WGS sequence"/>
</dbReference>
<dbReference type="GO" id="GO:0005829">
    <property type="term" value="C:cytosol"/>
    <property type="evidence" value="ECO:0007669"/>
    <property type="project" value="TreeGrafter"/>
</dbReference>
<proteinExistence type="predicted"/>
<sequence>MLDIPIFTRNNHPAFNPHLSFLDYQRYEVWDIAEWQAANRGELGFRHLSFSDRIRRAFFSALSGRRQWQPPTEPIDGRSLQRVLLFRYDAIGDYICSSPVLRWLKAAHPTLQIDVVSSYRNDEVARADFNVARTYPIHPRQSFHPSWIGLVRTLRNVPYDAIFALVYTRTSKAALLASLISRTAKKISIQHDTRAAIYGLVFDYQVPAAVYREHHSRTMLRMATASIAFPHAPAVHDLPTYLSLRSCDVEPVLHFVQCKSLDFSLSSENVFIDAVATSLSPLRFSGQPYCVVNVSASPAKPECAWSVERVVEICETLVHHYPELMVFVTGAPSEKAKVEAAVAAVGSMRCQALMLPLLQISAVIAGAKVVLTPDTAVVHIASAAGVPVVGLYSRLRNIAEWYPYQSPFALLLSPNEGSINQIPVSLVHEALERVLAETKISLVHARP</sequence>
<keyword evidence="1" id="KW-0328">Glycosyltransferase</keyword>
<evidence type="ECO:0000313" key="3">
    <source>
        <dbReference type="EMBL" id="RFM23583.1"/>
    </source>
</evidence>